<organism evidence="1 2">
    <name type="scientific">Diaporthe australafricana</name>
    <dbReference type="NCBI Taxonomy" id="127596"/>
    <lineage>
        <taxon>Eukaryota</taxon>
        <taxon>Fungi</taxon>
        <taxon>Dikarya</taxon>
        <taxon>Ascomycota</taxon>
        <taxon>Pezizomycotina</taxon>
        <taxon>Sordariomycetes</taxon>
        <taxon>Sordariomycetidae</taxon>
        <taxon>Diaporthales</taxon>
        <taxon>Diaporthaceae</taxon>
        <taxon>Diaporthe</taxon>
    </lineage>
</organism>
<reference evidence="1 2" key="1">
    <citation type="journal article" date="2024" name="IMA Fungus">
        <title>IMA Genome - F19 : A genome assembly and annotation guide to empower mycologists, including annotated draft genome sequences of Ceratocystis pirilliformis, Diaporthe australafricana, Fusarium ophioides, Paecilomyces lecythidis, and Sporothrix stenoceras.</title>
        <authorList>
            <person name="Aylward J."/>
            <person name="Wilson A.M."/>
            <person name="Visagie C.M."/>
            <person name="Spraker J."/>
            <person name="Barnes I."/>
            <person name="Buitendag C."/>
            <person name="Ceriani C."/>
            <person name="Del Mar Angel L."/>
            <person name="du Plessis D."/>
            <person name="Fuchs T."/>
            <person name="Gasser K."/>
            <person name="Kramer D."/>
            <person name="Li W."/>
            <person name="Munsamy K."/>
            <person name="Piso A."/>
            <person name="Price J.L."/>
            <person name="Sonnekus B."/>
            <person name="Thomas C."/>
            <person name="van der Nest A."/>
            <person name="van Dijk A."/>
            <person name="van Heerden A."/>
            <person name="van Vuuren N."/>
            <person name="Yilmaz N."/>
            <person name="Duong T.A."/>
            <person name="van der Merwe N.A."/>
            <person name="Wingfield M.J."/>
            <person name="Wingfield B.D."/>
        </authorList>
    </citation>
    <scope>NUCLEOTIDE SEQUENCE [LARGE SCALE GENOMIC DNA]</scope>
    <source>
        <strain evidence="1 2">CMW 18300</strain>
    </source>
</reference>
<proteinExistence type="predicted"/>
<gene>
    <name evidence="1" type="ORF">Daus18300_001095</name>
</gene>
<evidence type="ECO:0000313" key="2">
    <source>
        <dbReference type="Proteomes" id="UP001583177"/>
    </source>
</evidence>
<comment type="caution">
    <text evidence="1">The sequence shown here is derived from an EMBL/GenBank/DDBJ whole genome shotgun (WGS) entry which is preliminary data.</text>
</comment>
<keyword evidence="2" id="KW-1185">Reference proteome</keyword>
<name>A0ABR3XZ03_9PEZI</name>
<accession>A0ABR3XZ03</accession>
<protein>
    <submittedName>
        <fullName evidence="1">Uncharacterized protein</fullName>
    </submittedName>
</protein>
<sequence>MAEDAGIINASDRPVYTPGVGFVAIIDATVEVNDGYGDIYFPGSQQEFNSMGPLHTKQANAEVIMNIQQRIYRFLENATVDILATQSYSGNNENQQTNWKLTDPTGLPQNAAEQTALELYLSRSHDLLPYLSGNADTRAHMVALCARRMRAAEDFLQGLKEDPNRFLEFLTDIREHSNHQILNYPGNDQHPWASLIML</sequence>
<dbReference type="Proteomes" id="UP001583177">
    <property type="component" value="Unassembled WGS sequence"/>
</dbReference>
<evidence type="ECO:0000313" key="1">
    <source>
        <dbReference type="EMBL" id="KAL1881243.1"/>
    </source>
</evidence>
<dbReference type="EMBL" id="JAWRVE010000006">
    <property type="protein sequence ID" value="KAL1881243.1"/>
    <property type="molecule type" value="Genomic_DNA"/>
</dbReference>